<dbReference type="FunFam" id="1.20.1540.10:FF:000008">
    <property type="entry name" value="RHOMBOID-like protein 13"/>
    <property type="match status" value="1"/>
</dbReference>
<keyword evidence="3 7" id="KW-0812">Transmembrane</keyword>
<dbReference type="Pfam" id="PF01694">
    <property type="entry name" value="Rhomboid"/>
    <property type="match status" value="1"/>
</dbReference>
<dbReference type="OrthoDB" id="10257275at2759"/>
<dbReference type="InterPro" id="IPR050925">
    <property type="entry name" value="Rhomboid_protease_S54"/>
</dbReference>
<dbReference type="GO" id="GO:0004252">
    <property type="term" value="F:serine-type endopeptidase activity"/>
    <property type="evidence" value="ECO:0007669"/>
    <property type="project" value="InterPro"/>
</dbReference>
<feature type="domain" description="Peptidase S54 rhomboid" evidence="8">
    <location>
        <begin position="50"/>
        <end position="201"/>
    </location>
</feature>
<gene>
    <name evidence="9" type="ORF">CBR_g3657</name>
</gene>
<dbReference type="AlphaFoldDB" id="A0A388KG16"/>
<keyword evidence="4 7" id="KW-1133">Transmembrane helix</keyword>
<feature type="region of interest" description="Disordered" evidence="6">
    <location>
        <begin position="252"/>
        <end position="275"/>
    </location>
</feature>
<feature type="transmembrane region" description="Helical" evidence="7">
    <location>
        <begin position="183"/>
        <end position="201"/>
    </location>
</feature>
<feature type="transmembrane region" description="Helical" evidence="7">
    <location>
        <begin position="155"/>
        <end position="176"/>
    </location>
</feature>
<evidence type="ECO:0000313" key="9">
    <source>
        <dbReference type="EMBL" id="GBG68958.1"/>
    </source>
</evidence>
<evidence type="ECO:0000256" key="6">
    <source>
        <dbReference type="SAM" id="MobiDB-lite"/>
    </source>
</evidence>
<comment type="similarity">
    <text evidence="2">Belongs to the peptidase S54 family.</text>
</comment>
<evidence type="ECO:0000256" key="5">
    <source>
        <dbReference type="ARBA" id="ARBA00023136"/>
    </source>
</evidence>
<evidence type="ECO:0000256" key="1">
    <source>
        <dbReference type="ARBA" id="ARBA00004141"/>
    </source>
</evidence>
<name>A0A388KG16_CHABU</name>
<dbReference type="Gramene" id="GBG68958">
    <property type="protein sequence ID" value="GBG68958"/>
    <property type="gene ID" value="CBR_g3657"/>
</dbReference>
<dbReference type="Gene3D" id="1.20.1540.10">
    <property type="entry name" value="Rhomboid-like"/>
    <property type="match status" value="1"/>
</dbReference>
<evidence type="ECO:0000256" key="4">
    <source>
        <dbReference type="ARBA" id="ARBA00022989"/>
    </source>
</evidence>
<keyword evidence="5 7" id="KW-0472">Membrane</keyword>
<keyword evidence="10" id="KW-1185">Reference proteome</keyword>
<dbReference type="InterPro" id="IPR035952">
    <property type="entry name" value="Rhomboid-like_sf"/>
</dbReference>
<dbReference type="EMBL" id="BFEA01000108">
    <property type="protein sequence ID" value="GBG68958.1"/>
    <property type="molecule type" value="Genomic_DNA"/>
</dbReference>
<feature type="transmembrane region" description="Helical" evidence="7">
    <location>
        <begin position="93"/>
        <end position="113"/>
    </location>
</feature>
<sequence length="275" mass="30594">MGTPIVYEIAEKPITSVLIAICTGVWVYIQKAGLGYGDVGISYEDVVRGKQYWRVITSSFSHISFLHLIFNMSALWSVGVVEQLGHAGMGKIYYLKNTLLLVILSLVLVLVFYHFLIHHLKFERYWRVTAVGYSCVIFGWMTILSQKQAGSKIQVLGFLSLPASLAPFESLVFTYIIVPQASFLGHLSGIIVGYLISWSVFAEISSYWAITYTSWLLIALVVSVERTTSYHIPFLQTELSVESPNLPTVRLLSDEDPPQARTPPPPSLASGIDAV</sequence>
<dbReference type="PANTHER" id="PTHR43731:SF32">
    <property type="entry name" value="PEPTIDASE S54 RHOMBOID DOMAIN-CONTAINING PROTEIN-RELATED"/>
    <property type="match status" value="1"/>
</dbReference>
<dbReference type="GO" id="GO:0016020">
    <property type="term" value="C:membrane"/>
    <property type="evidence" value="ECO:0007669"/>
    <property type="project" value="UniProtKB-SubCell"/>
</dbReference>
<feature type="transmembrane region" description="Helical" evidence="7">
    <location>
        <begin position="125"/>
        <end position="143"/>
    </location>
</feature>
<dbReference type="STRING" id="69332.A0A388KG16"/>
<comment type="caution">
    <text evidence="9">The sequence shown here is derived from an EMBL/GenBank/DDBJ whole genome shotgun (WGS) entry which is preliminary data.</text>
</comment>
<proteinExistence type="inferred from homology"/>
<reference evidence="9 10" key="1">
    <citation type="journal article" date="2018" name="Cell">
        <title>The Chara Genome: Secondary Complexity and Implications for Plant Terrestrialization.</title>
        <authorList>
            <person name="Nishiyama T."/>
            <person name="Sakayama H."/>
            <person name="Vries J.D."/>
            <person name="Buschmann H."/>
            <person name="Saint-Marcoux D."/>
            <person name="Ullrich K.K."/>
            <person name="Haas F.B."/>
            <person name="Vanderstraeten L."/>
            <person name="Becker D."/>
            <person name="Lang D."/>
            <person name="Vosolsobe S."/>
            <person name="Rombauts S."/>
            <person name="Wilhelmsson P.K.I."/>
            <person name="Janitza P."/>
            <person name="Kern R."/>
            <person name="Heyl A."/>
            <person name="Rumpler F."/>
            <person name="Villalobos L.I.A.C."/>
            <person name="Clay J.M."/>
            <person name="Skokan R."/>
            <person name="Toyoda A."/>
            <person name="Suzuki Y."/>
            <person name="Kagoshima H."/>
            <person name="Schijlen E."/>
            <person name="Tajeshwar N."/>
            <person name="Catarino B."/>
            <person name="Hetherington A.J."/>
            <person name="Saltykova A."/>
            <person name="Bonnot C."/>
            <person name="Breuninger H."/>
            <person name="Symeonidi A."/>
            <person name="Radhakrishnan G.V."/>
            <person name="Van Nieuwerburgh F."/>
            <person name="Deforce D."/>
            <person name="Chang C."/>
            <person name="Karol K.G."/>
            <person name="Hedrich R."/>
            <person name="Ulvskov P."/>
            <person name="Glockner G."/>
            <person name="Delwiche C.F."/>
            <person name="Petrasek J."/>
            <person name="Van de Peer Y."/>
            <person name="Friml J."/>
            <person name="Beilby M."/>
            <person name="Dolan L."/>
            <person name="Kohara Y."/>
            <person name="Sugano S."/>
            <person name="Fujiyama A."/>
            <person name="Delaux P.-M."/>
            <person name="Quint M."/>
            <person name="TheiBen G."/>
            <person name="Hagemann M."/>
            <person name="Harholt J."/>
            <person name="Dunand C."/>
            <person name="Zachgo S."/>
            <person name="Langdale J."/>
            <person name="Maumus F."/>
            <person name="Straeten D.V.D."/>
            <person name="Gould S.B."/>
            <person name="Rensing S.A."/>
        </authorList>
    </citation>
    <scope>NUCLEOTIDE SEQUENCE [LARGE SCALE GENOMIC DNA]</scope>
    <source>
        <strain evidence="9 10">S276</strain>
    </source>
</reference>
<organism evidence="9 10">
    <name type="scientific">Chara braunii</name>
    <name type="common">Braun's stonewort</name>
    <dbReference type="NCBI Taxonomy" id="69332"/>
    <lineage>
        <taxon>Eukaryota</taxon>
        <taxon>Viridiplantae</taxon>
        <taxon>Streptophyta</taxon>
        <taxon>Charophyceae</taxon>
        <taxon>Charales</taxon>
        <taxon>Characeae</taxon>
        <taxon>Chara</taxon>
    </lineage>
</organism>
<evidence type="ECO:0000256" key="7">
    <source>
        <dbReference type="SAM" id="Phobius"/>
    </source>
</evidence>
<dbReference type="OMA" id="ICSVIWF"/>
<evidence type="ECO:0000259" key="8">
    <source>
        <dbReference type="Pfam" id="PF01694"/>
    </source>
</evidence>
<evidence type="ECO:0000256" key="3">
    <source>
        <dbReference type="ARBA" id="ARBA00022692"/>
    </source>
</evidence>
<dbReference type="PANTHER" id="PTHR43731">
    <property type="entry name" value="RHOMBOID PROTEASE"/>
    <property type="match status" value="1"/>
</dbReference>
<dbReference type="Proteomes" id="UP000265515">
    <property type="component" value="Unassembled WGS sequence"/>
</dbReference>
<accession>A0A388KG16</accession>
<comment type="subcellular location">
    <subcellularLocation>
        <location evidence="1">Membrane</location>
        <topology evidence="1">Multi-pass membrane protein</topology>
    </subcellularLocation>
</comment>
<feature type="transmembrane region" description="Helical" evidence="7">
    <location>
        <begin position="60"/>
        <end position="81"/>
    </location>
</feature>
<evidence type="ECO:0000313" key="10">
    <source>
        <dbReference type="Proteomes" id="UP000265515"/>
    </source>
</evidence>
<evidence type="ECO:0000256" key="2">
    <source>
        <dbReference type="ARBA" id="ARBA00009045"/>
    </source>
</evidence>
<dbReference type="SUPFAM" id="SSF144091">
    <property type="entry name" value="Rhomboid-like"/>
    <property type="match status" value="1"/>
</dbReference>
<dbReference type="InterPro" id="IPR022764">
    <property type="entry name" value="Peptidase_S54_rhomboid_dom"/>
</dbReference>
<protein>
    <recommendedName>
        <fullName evidence="8">Peptidase S54 rhomboid domain-containing protein</fullName>
    </recommendedName>
</protein>